<keyword evidence="1" id="KW-0732">Signal</keyword>
<evidence type="ECO:0000256" key="1">
    <source>
        <dbReference type="SAM" id="SignalP"/>
    </source>
</evidence>
<protein>
    <submittedName>
        <fullName evidence="2">Uncharacterized protein</fullName>
    </submittedName>
</protein>
<proteinExistence type="predicted"/>
<dbReference type="Proteomes" id="UP000198327">
    <property type="component" value="Unassembled WGS sequence"/>
</dbReference>
<feature type="signal peptide" evidence="1">
    <location>
        <begin position="1"/>
        <end position="29"/>
    </location>
</feature>
<dbReference type="EMBL" id="FZOW01000010">
    <property type="protein sequence ID" value="SNT16552.1"/>
    <property type="molecule type" value="Genomic_DNA"/>
</dbReference>
<evidence type="ECO:0000313" key="3">
    <source>
        <dbReference type="Proteomes" id="UP000198327"/>
    </source>
</evidence>
<feature type="chain" id="PRO_5012805661" evidence="1">
    <location>
        <begin position="30"/>
        <end position="165"/>
    </location>
</feature>
<dbReference type="AlphaFoldDB" id="A0A239KFR7"/>
<evidence type="ECO:0000313" key="2">
    <source>
        <dbReference type="EMBL" id="SNT16552.1"/>
    </source>
</evidence>
<accession>A0A239KFR7</accession>
<reference evidence="3" key="1">
    <citation type="submission" date="2017-06" db="EMBL/GenBank/DDBJ databases">
        <authorList>
            <person name="Varghese N."/>
            <person name="Submissions S."/>
        </authorList>
    </citation>
    <scope>NUCLEOTIDE SEQUENCE [LARGE SCALE GENOMIC DNA]</scope>
    <source>
        <strain evidence="3">JCM 23211</strain>
    </source>
</reference>
<keyword evidence="3" id="KW-1185">Reference proteome</keyword>
<dbReference type="RefSeq" id="WP_089248552.1">
    <property type="nucleotide sequence ID" value="NZ_FZOW01000010.1"/>
</dbReference>
<gene>
    <name evidence="2" type="ORF">SAMN05421642_110119</name>
</gene>
<sequence>MMMKKSAVAALCAAAAMTTGVLFAPAASASPLSDLLGSLNLGSSAPSEGPPVGQSANANVRFEFGIQGTADFTGIDSSCIIDPPAPRNVFAAGTSVTLPFDRAGAPDCAGRFGSVSYSVALRGGGSTSYGNFDASISPAGEVSVRCTGTSGLTCRAFDSTVTFGR</sequence>
<name>A0A239KFR7_9NOCA</name>
<organism evidence="2 3">
    <name type="scientific">Rhodococcoides kyotonense</name>
    <dbReference type="NCBI Taxonomy" id="398843"/>
    <lineage>
        <taxon>Bacteria</taxon>
        <taxon>Bacillati</taxon>
        <taxon>Actinomycetota</taxon>
        <taxon>Actinomycetes</taxon>
        <taxon>Mycobacteriales</taxon>
        <taxon>Nocardiaceae</taxon>
        <taxon>Rhodococcoides</taxon>
    </lineage>
</organism>